<dbReference type="Proteomes" id="UP000321306">
    <property type="component" value="Unassembled WGS sequence"/>
</dbReference>
<dbReference type="EMBL" id="BJXB01000001">
    <property type="protein sequence ID" value="GEM44797.1"/>
    <property type="molecule type" value="Genomic_DNA"/>
</dbReference>
<dbReference type="AlphaFoldDB" id="A0A511MXB5"/>
<proteinExistence type="predicted"/>
<protein>
    <submittedName>
        <fullName evidence="1">Uncharacterized protein</fullName>
    </submittedName>
</protein>
<evidence type="ECO:0000313" key="1">
    <source>
        <dbReference type="EMBL" id="GEM44797.1"/>
    </source>
</evidence>
<organism evidence="1 2">
    <name type="scientific">Deinococcus cellulosilyticus (strain DSM 18568 / NBRC 106333 / KACC 11606 / 5516J-15)</name>
    <dbReference type="NCBI Taxonomy" id="1223518"/>
    <lineage>
        <taxon>Bacteria</taxon>
        <taxon>Thermotogati</taxon>
        <taxon>Deinococcota</taxon>
        <taxon>Deinococci</taxon>
        <taxon>Deinococcales</taxon>
        <taxon>Deinococcaceae</taxon>
        <taxon>Deinococcus</taxon>
    </lineage>
</organism>
<name>A0A511MXB5_DEIC1</name>
<accession>A0A511MXB5</accession>
<keyword evidence="2" id="KW-1185">Reference proteome</keyword>
<sequence>MRLHLMIPSTPFSFRLALIRRVLRRALDVTMFPARAVAHKIVKPLRPVLVERELLNRIRCKNLMPNQLRDMAGTMRNLGYLHLARMVEDEADCREVALKVEFHHRRAELRQFGQDLLDGGVEL</sequence>
<evidence type="ECO:0000313" key="2">
    <source>
        <dbReference type="Proteomes" id="UP000321306"/>
    </source>
</evidence>
<reference evidence="1 2" key="1">
    <citation type="submission" date="2019-07" db="EMBL/GenBank/DDBJ databases">
        <title>Whole genome shotgun sequence of Deinococcus cellulosilyticus NBRC 106333.</title>
        <authorList>
            <person name="Hosoyama A."/>
            <person name="Uohara A."/>
            <person name="Ohji S."/>
            <person name="Ichikawa N."/>
        </authorList>
    </citation>
    <scope>NUCLEOTIDE SEQUENCE [LARGE SCALE GENOMIC DNA]</scope>
    <source>
        <strain evidence="1 2">NBRC 106333</strain>
    </source>
</reference>
<comment type="caution">
    <text evidence="1">The sequence shown here is derived from an EMBL/GenBank/DDBJ whole genome shotgun (WGS) entry which is preliminary data.</text>
</comment>
<gene>
    <name evidence="1" type="ORF">DC3_04320</name>
</gene>